<keyword evidence="9 14" id="KW-0418">Kinase</keyword>
<dbReference type="GO" id="GO:0000103">
    <property type="term" value="P:sulfate assimilation"/>
    <property type="evidence" value="ECO:0007669"/>
    <property type="project" value="UniProtKB-UniRule"/>
</dbReference>
<evidence type="ECO:0000313" key="18">
    <source>
        <dbReference type="Proteomes" id="UP000199517"/>
    </source>
</evidence>
<dbReference type="RefSeq" id="WP_092955346.1">
    <property type="nucleotide sequence ID" value="NZ_FOMQ01000013.1"/>
</dbReference>
<comment type="function">
    <text evidence="2 14 15">Catalyzes the synthesis of activated sulfate.</text>
</comment>
<dbReference type="Pfam" id="PF01583">
    <property type="entry name" value="APS_kinase"/>
    <property type="match status" value="1"/>
</dbReference>
<dbReference type="AlphaFoldDB" id="A0A1I1XJW9"/>
<organism evidence="17 18">
    <name type="scientific">Paracidovorax konjaci</name>
    <dbReference type="NCBI Taxonomy" id="32040"/>
    <lineage>
        <taxon>Bacteria</taxon>
        <taxon>Pseudomonadati</taxon>
        <taxon>Pseudomonadota</taxon>
        <taxon>Betaproteobacteria</taxon>
        <taxon>Burkholderiales</taxon>
        <taxon>Comamonadaceae</taxon>
        <taxon>Paracidovorax</taxon>
    </lineage>
</organism>
<proteinExistence type="inferred from homology"/>
<evidence type="ECO:0000256" key="15">
    <source>
        <dbReference type="RuleBase" id="RU004347"/>
    </source>
</evidence>
<dbReference type="OrthoDB" id="9804504at2"/>
<name>A0A1I1XJW9_9BURK</name>
<dbReference type="InterPro" id="IPR002891">
    <property type="entry name" value="APS"/>
</dbReference>
<keyword evidence="14" id="KW-0597">Phosphoprotein</keyword>
<gene>
    <name evidence="14" type="primary">cysC</name>
    <name evidence="17" type="ORF">SAMN04489710_113108</name>
</gene>
<dbReference type="InterPro" id="IPR027417">
    <property type="entry name" value="P-loop_NTPase"/>
</dbReference>
<feature type="binding site" evidence="14">
    <location>
        <begin position="31"/>
        <end position="38"/>
    </location>
    <ligand>
        <name>ATP</name>
        <dbReference type="ChEBI" id="CHEBI:30616"/>
    </ligand>
</feature>
<comment type="similarity">
    <text evidence="4 14 15">Belongs to the APS kinase family.</text>
</comment>
<feature type="domain" description="APS kinase" evidence="16">
    <location>
        <begin position="26"/>
        <end position="172"/>
    </location>
</feature>
<dbReference type="GO" id="GO:0070814">
    <property type="term" value="P:hydrogen sulfide biosynthetic process"/>
    <property type="evidence" value="ECO:0007669"/>
    <property type="project" value="UniProtKB-UniRule"/>
</dbReference>
<evidence type="ECO:0000259" key="16">
    <source>
        <dbReference type="Pfam" id="PF01583"/>
    </source>
</evidence>
<dbReference type="PANTHER" id="PTHR11055:SF63">
    <property type="entry name" value="ADENYLYL-SULFATE KINASE 1, CHLOROPLASTIC"/>
    <property type="match status" value="1"/>
</dbReference>
<dbReference type="EMBL" id="FOMQ01000013">
    <property type="protein sequence ID" value="SFE07501.1"/>
    <property type="molecule type" value="Genomic_DNA"/>
</dbReference>
<protein>
    <recommendedName>
        <fullName evidence="6 14">Adenylyl-sulfate kinase</fullName>
        <ecNumber evidence="5 14">2.7.1.25</ecNumber>
    </recommendedName>
    <alternativeName>
        <fullName evidence="12 14">APS kinase</fullName>
    </alternativeName>
    <alternativeName>
        <fullName evidence="13 14">ATP adenosine-5'-phosphosulfate 3'-phosphotransferase</fullName>
    </alternativeName>
    <alternativeName>
        <fullName evidence="11 14">Adenosine-5'-phosphosulfate kinase</fullName>
    </alternativeName>
</protein>
<evidence type="ECO:0000256" key="4">
    <source>
        <dbReference type="ARBA" id="ARBA00007008"/>
    </source>
</evidence>
<evidence type="ECO:0000256" key="3">
    <source>
        <dbReference type="ARBA" id="ARBA00004806"/>
    </source>
</evidence>
<dbReference type="GO" id="GO:0004020">
    <property type="term" value="F:adenylylsulfate kinase activity"/>
    <property type="evidence" value="ECO:0007669"/>
    <property type="project" value="UniProtKB-UniRule"/>
</dbReference>
<keyword evidence="10 14" id="KW-0067">ATP-binding</keyword>
<evidence type="ECO:0000256" key="10">
    <source>
        <dbReference type="ARBA" id="ARBA00022840"/>
    </source>
</evidence>
<dbReference type="EC" id="2.7.1.25" evidence="5 14"/>
<evidence type="ECO:0000256" key="2">
    <source>
        <dbReference type="ARBA" id="ARBA00002632"/>
    </source>
</evidence>
<dbReference type="STRING" id="32040.SAMN04489710_113108"/>
<evidence type="ECO:0000313" key="17">
    <source>
        <dbReference type="EMBL" id="SFE07501.1"/>
    </source>
</evidence>
<evidence type="ECO:0000256" key="1">
    <source>
        <dbReference type="ARBA" id="ARBA00001823"/>
    </source>
</evidence>
<evidence type="ECO:0000256" key="13">
    <source>
        <dbReference type="ARBA" id="ARBA00031464"/>
    </source>
</evidence>
<dbReference type="UniPathway" id="UPA00140">
    <property type="reaction ID" value="UER00205"/>
</dbReference>
<evidence type="ECO:0000256" key="5">
    <source>
        <dbReference type="ARBA" id="ARBA00012121"/>
    </source>
</evidence>
<dbReference type="PANTHER" id="PTHR11055">
    <property type="entry name" value="BIFUNCTIONAL 3'-PHOSPHOADENOSINE 5'-PHOSPHOSULFATE SYNTHASE"/>
    <property type="match status" value="1"/>
</dbReference>
<comment type="catalytic activity">
    <reaction evidence="1 14 15">
        <text>adenosine 5'-phosphosulfate + ATP = 3'-phosphoadenylyl sulfate + ADP + H(+)</text>
        <dbReference type="Rhea" id="RHEA:24152"/>
        <dbReference type="ChEBI" id="CHEBI:15378"/>
        <dbReference type="ChEBI" id="CHEBI:30616"/>
        <dbReference type="ChEBI" id="CHEBI:58243"/>
        <dbReference type="ChEBI" id="CHEBI:58339"/>
        <dbReference type="ChEBI" id="CHEBI:456216"/>
        <dbReference type="EC" id="2.7.1.25"/>
    </reaction>
</comment>
<dbReference type="SUPFAM" id="SSF52540">
    <property type="entry name" value="P-loop containing nucleoside triphosphate hydrolases"/>
    <property type="match status" value="1"/>
</dbReference>
<keyword evidence="8 14" id="KW-0547">Nucleotide-binding</keyword>
<keyword evidence="18" id="KW-1185">Reference proteome</keyword>
<evidence type="ECO:0000256" key="8">
    <source>
        <dbReference type="ARBA" id="ARBA00022741"/>
    </source>
</evidence>
<dbReference type="InterPro" id="IPR059117">
    <property type="entry name" value="APS_kinase_dom"/>
</dbReference>
<sequence>MNVPPDACAPVTRQDRERLQGHAARAVWLTGLSGAGKTTLAHALEASLRRDGLRTCVLDGDRLRAGLSSDLGFSDADRAESTRRAAHVARLFVDAGVIAIVALISPFRAERAAAQALFAPGDFIEVYVNVPLAVAQERDPKGLYRRARSGALPRFTGIDSPYEPPAHPALELRTDMLSVPECVERLRTHLPLGRHGAGPVPPAQAGGRPF</sequence>
<dbReference type="CDD" id="cd02027">
    <property type="entry name" value="APSK"/>
    <property type="match status" value="1"/>
</dbReference>
<comment type="pathway">
    <text evidence="3 14 15">Sulfur metabolism; hydrogen sulfide biosynthesis; sulfite from sulfate: step 2/3.</text>
</comment>
<evidence type="ECO:0000256" key="14">
    <source>
        <dbReference type="HAMAP-Rule" id="MF_00065"/>
    </source>
</evidence>
<accession>A0A1I1XJW9</accession>
<dbReference type="NCBIfam" id="NF003013">
    <property type="entry name" value="PRK03846.1"/>
    <property type="match status" value="1"/>
</dbReference>
<dbReference type="NCBIfam" id="TIGR00455">
    <property type="entry name" value="apsK"/>
    <property type="match status" value="1"/>
</dbReference>
<feature type="active site" description="Phosphoserine intermediate" evidence="14">
    <location>
        <position position="105"/>
    </location>
</feature>
<evidence type="ECO:0000256" key="11">
    <source>
        <dbReference type="ARBA" id="ARBA00029724"/>
    </source>
</evidence>
<dbReference type="GO" id="GO:0005524">
    <property type="term" value="F:ATP binding"/>
    <property type="evidence" value="ECO:0007669"/>
    <property type="project" value="UniProtKB-UniRule"/>
</dbReference>
<evidence type="ECO:0000256" key="7">
    <source>
        <dbReference type="ARBA" id="ARBA00022679"/>
    </source>
</evidence>
<dbReference type="Proteomes" id="UP000199517">
    <property type="component" value="Unassembled WGS sequence"/>
</dbReference>
<evidence type="ECO:0000256" key="6">
    <source>
        <dbReference type="ARBA" id="ARBA00018163"/>
    </source>
</evidence>
<keyword evidence="7 14" id="KW-0808">Transferase</keyword>
<dbReference type="HAMAP" id="MF_00065">
    <property type="entry name" value="Adenylyl_sulf_kinase"/>
    <property type="match status" value="1"/>
</dbReference>
<evidence type="ECO:0000256" key="9">
    <source>
        <dbReference type="ARBA" id="ARBA00022777"/>
    </source>
</evidence>
<reference evidence="18" key="1">
    <citation type="submission" date="2016-10" db="EMBL/GenBank/DDBJ databases">
        <authorList>
            <person name="Varghese N."/>
            <person name="Submissions S."/>
        </authorList>
    </citation>
    <scope>NUCLEOTIDE SEQUENCE [LARGE SCALE GENOMIC DNA]</scope>
    <source>
        <strain evidence="18">DSM 7481</strain>
    </source>
</reference>
<dbReference type="Gene3D" id="3.40.50.300">
    <property type="entry name" value="P-loop containing nucleotide triphosphate hydrolases"/>
    <property type="match status" value="1"/>
</dbReference>
<evidence type="ECO:0000256" key="12">
    <source>
        <dbReference type="ARBA" id="ARBA00031393"/>
    </source>
</evidence>